<name>A0A6C0L275_9ZZZZ</name>
<protein>
    <recommendedName>
        <fullName evidence="2">DNA-directed RNA polymerase M/15kDa subunit domain-containing protein</fullName>
    </recommendedName>
</protein>
<dbReference type="Gene3D" id="2.20.25.10">
    <property type="match status" value="2"/>
</dbReference>
<evidence type="ECO:0000313" key="1">
    <source>
        <dbReference type="EMBL" id="QHU23531.1"/>
    </source>
</evidence>
<proteinExistence type="predicted"/>
<accession>A0A6C0L275</accession>
<organism evidence="1">
    <name type="scientific">viral metagenome</name>
    <dbReference type="NCBI Taxonomy" id="1070528"/>
    <lineage>
        <taxon>unclassified sequences</taxon>
        <taxon>metagenomes</taxon>
        <taxon>organismal metagenomes</taxon>
    </lineage>
</organism>
<dbReference type="EMBL" id="MN741032">
    <property type="protein sequence ID" value="QHU23531.1"/>
    <property type="molecule type" value="Genomic_DNA"/>
</dbReference>
<evidence type="ECO:0008006" key="2">
    <source>
        <dbReference type="Google" id="ProtNLM"/>
    </source>
</evidence>
<dbReference type="AlphaFoldDB" id="A0A6C0L275"/>
<dbReference type="SUPFAM" id="SSF57783">
    <property type="entry name" value="Zinc beta-ribbon"/>
    <property type="match status" value="1"/>
</dbReference>
<sequence length="120" mass="14092">MEINFCDTCDNLLFLYSNDEDNKLYMGCKNCGTKTDYEDSKCIYNNDYKIDLSETINQNQNLVDDITLPTIRNNPNIKCPNADCESNKEGEVSELLYIKYDPSDMKYMYVCKHCFQKWTN</sequence>
<reference evidence="1" key="1">
    <citation type="journal article" date="2020" name="Nature">
        <title>Giant virus diversity and host interactions through global metagenomics.</title>
        <authorList>
            <person name="Schulz F."/>
            <person name="Roux S."/>
            <person name="Paez-Espino D."/>
            <person name="Jungbluth S."/>
            <person name="Walsh D.A."/>
            <person name="Denef V.J."/>
            <person name="McMahon K.D."/>
            <person name="Konstantinidis K.T."/>
            <person name="Eloe-Fadrosh E.A."/>
            <person name="Kyrpides N.C."/>
            <person name="Woyke T."/>
        </authorList>
    </citation>
    <scope>NUCLEOTIDE SEQUENCE</scope>
    <source>
        <strain evidence="1">GVMAG-S-ERX555907-94</strain>
    </source>
</reference>